<gene>
    <name evidence="2" type="ORF">F0U44_11805</name>
</gene>
<name>A0A5B1LES6_9ACTN</name>
<dbReference type="EMBL" id="VUJV01000003">
    <property type="protein sequence ID" value="KAA1419132.1"/>
    <property type="molecule type" value="Genomic_DNA"/>
</dbReference>
<sequence>MTRLLRLLLLALVLALLAGSGAAAWASSPPDVVRDPQPYVPPARTIVQVEGDSANGFTITHFDGTQTSPPTDSETIAECNEYDAHIDRVRCRVGARTWMKAWAGFKETTLYYRFRG</sequence>
<feature type="chain" id="PRO_5022902227" evidence="1">
    <location>
        <begin position="27"/>
        <end position="116"/>
    </location>
</feature>
<protein>
    <submittedName>
        <fullName evidence="2">Uncharacterized protein</fullName>
    </submittedName>
</protein>
<evidence type="ECO:0000313" key="2">
    <source>
        <dbReference type="EMBL" id="KAA1419132.1"/>
    </source>
</evidence>
<comment type="caution">
    <text evidence="2">The sequence shown here is derived from an EMBL/GenBank/DDBJ whole genome shotgun (WGS) entry which is preliminary data.</text>
</comment>
<feature type="signal peptide" evidence="1">
    <location>
        <begin position="1"/>
        <end position="26"/>
    </location>
</feature>
<evidence type="ECO:0000313" key="3">
    <source>
        <dbReference type="Proteomes" id="UP000325003"/>
    </source>
</evidence>
<accession>A0A5B1LES6</accession>
<dbReference type="RefSeq" id="WP_149728467.1">
    <property type="nucleotide sequence ID" value="NZ_VUJV01000003.1"/>
</dbReference>
<dbReference type="AlphaFoldDB" id="A0A5B1LES6"/>
<proteinExistence type="predicted"/>
<organism evidence="2 3">
    <name type="scientific">Nocardioides humilatus</name>
    <dbReference type="NCBI Taxonomy" id="2607660"/>
    <lineage>
        <taxon>Bacteria</taxon>
        <taxon>Bacillati</taxon>
        <taxon>Actinomycetota</taxon>
        <taxon>Actinomycetes</taxon>
        <taxon>Propionibacteriales</taxon>
        <taxon>Nocardioidaceae</taxon>
        <taxon>Nocardioides</taxon>
    </lineage>
</organism>
<evidence type="ECO:0000256" key="1">
    <source>
        <dbReference type="SAM" id="SignalP"/>
    </source>
</evidence>
<keyword evidence="1" id="KW-0732">Signal</keyword>
<keyword evidence="3" id="KW-1185">Reference proteome</keyword>
<reference evidence="2 3" key="1">
    <citation type="submission" date="2019-09" db="EMBL/GenBank/DDBJ databases">
        <title>Nocardioides panacisoli sp. nov., isolated from the soil of a ginseng field.</title>
        <authorList>
            <person name="Cho C."/>
        </authorList>
    </citation>
    <scope>NUCLEOTIDE SEQUENCE [LARGE SCALE GENOMIC DNA]</scope>
    <source>
        <strain evidence="2 3">BN130099</strain>
    </source>
</reference>
<dbReference type="Proteomes" id="UP000325003">
    <property type="component" value="Unassembled WGS sequence"/>
</dbReference>
<reference evidence="2 3" key="2">
    <citation type="submission" date="2019-09" db="EMBL/GenBank/DDBJ databases">
        <authorList>
            <person name="Jin C."/>
        </authorList>
    </citation>
    <scope>NUCLEOTIDE SEQUENCE [LARGE SCALE GENOMIC DNA]</scope>
    <source>
        <strain evidence="2 3">BN130099</strain>
    </source>
</reference>